<dbReference type="PANTHER" id="PTHR47331:SF5">
    <property type="entry name" value="RIBONUCLEASE H"/>
    <property type="match status" value="1"/>
</dbReference>
<dbReference type="Proteomes" id="UP001168821">
    <property type="component" value="Unassembled WGS sequence"/>
</dbReference>
<dbReference type="InterPro" id="IPR040676">
    <property type="entry name" value="DUF5641"/>
</dbReference>
<feature type="domain" description="DUF5641" evidence="2">
    <location>
        <begin position="798"/>
        <end position="892"/>
    </location>
</feature>
<name>A0AA38MB94_9CUCU</name>
<evidence type="ECO:0000259" key="2">
    <source>
        <dbReference type="Pfam" id="PF18701"/>
    </source>
</evidence>
<proteinExistence type="predicted"/>
<comment type="caution">
    <text evidence="3">The sequence shown here is derived from an EMBL/GenBank/DDBJ whole genome shotgun (WGS) entry which is preliminary data.</text>
</comment>
<evidence type="ECO:0000313" key="3">
    <source>
        <dbReference type="EMBL" id="KAJ3649851.1"/>
    </source>
</evidence>
<dbReference type="AlphaFoldDB" id="A0AA38MB94"/>
<feature type="region of interest" description="Disordered" evidence="1">
    <location>
        <begin position="1"/>
        <end position="33"/>
    </location>
</feature>
<gene>
    <name evidence="3" type="ORF">Zmor_021569</name>
</gene>
<evidence type="ECO:0000313" key="4">
    <source>
        <dbReference type="Proteomes" id="UP001168821"/>
    </source>
</evidence>
<dbReference type="PANTHER" id="PTHR47331">
    <property type="entry name" value="PHD-TYPE DOMAIN-CONTAINING PROTEIN"/>
    <property type="match status" value="1"/>
</dbReference>
<protein>
    <recommendedName>
        <fullName evidence="2">DUF5641 domain-containing protein</fullName>
    </recommendedName>
</protein>
<keyword evidence="4" id="KW-1185">Reference proteome</keyword>
<dbReference type="EMBL" id="JALNTZ010000006">
    <property type="protein sequence ID" value="KAJ3649851.1"/>
    <property type="molecule type" value="Genomic_DNA"/>
</dbReference>
<sequence>MVMTRSQTFDAPHMAGAEGDDNAETFSDSNPTPEDAGNLQILLLKRDRIHDEISRFKLWFETNNLSTSASRLRVRLRDFVRIKAQFDKIHSQIEALDDATPDLEQATTRLYFENAYYDLCADVEDAIEQKRINTSSPAPQGNAPTSTPSPSVQLLPNVIKPFSGIYTEWLPFYNTFKTQKVSTFTAAVNRNSTQSTCYFCKKSHLIYNCVTFSKLSVSERRSQVDRLKLCQNCLKPSHTSDSCKSMSCKLCQLKHNTLLHSDQPSHSNENQPSTSGVYCSSALFPQAVLSTAIIVIKDCKNKFQKFRALLDVGSESHFITEAATNKLGLSTENANVVVAGIQCSNTTARQKVQVQIESLHYSFTTALNCLVIPKISKNIPVRPFSKDELDIPEAVKLADPNFNLSQPIDLLIGAGLFWQLLCVGQIQTIGHGLILQKTLLGWIVGGPLHGCPTCNTRQNLHCAVNNVNLENQVEKFWKLESYSNDDKPPTALEIQHENYFINNATRLSNGRFQVRLTFSKSFPILSNSKETALQRLYSSELKFAKNIMLEINYHNFIKENINLNHMLLLGSLTEQKIESEPRHFLPHHAVSKNDAVTEKICVVFDGSVKPLVRKSINACLSTGPKIQNDIFYLIIGFRTYRFAFTADICKMYRQILFQPEDRRYEKTLWWDDPVLYQARVTLAKRASNTNLLNDLTTNHINFHFIPPSAPHMGTIGEAMVKSAKSQLKRVTGIFLFNLQEMQTLQIQVETCLNSYPLTAMSKDPNDLTPLIPGHFLVGTPLTVIPEDNVTTVSTNRLSRWQQFSRTQQQFWKRWTAEHMGQLHHRPKWTKASRNSIRWTIWWSLRKTTHLRLYGPLGRVITVHPGLHGPIRVVTVRTAHDVINLQVTKLCVLPT</sequence>
<dbReference type="Pfam" id="PF18701">
    <property type="entry name" value="DUF5641"/>
    <property type="match status" value="1"/>
</dbReference>
<evidence type="ECO:0000256" key="1">
    <source>
        <dbReference type="SAM" id="MobiDB-lite"/>
    </source>
</evidence>
<accession>A0AA38MB94</accession>
<organism evidence="3 4">
    <name type="scientific">Zophobas morio</name>
    <dbReference type="NCBI Taxonomy" id="2755281"/>
    <lineage>
        <taxon>Eukaryota</taxon>
        <taxon>Metazoa</taxon>
        <taxon>Ecdysozoa</taxon>
        <taxon>Arthropoda</taxon>
        <taxon>Hexapoda</taxon>
        <taxon>Insecta</taxon>
        <taxon>Pterygota</taxon>
        <taxon>Neoptera</taxon>
        <taxon>Endopterygota</taxon>
        <taxon>Coleoptera</taxon>
        <taxon>Polyphaga</taxon>
        <taxon>Cucujiformia</taxon>
        <taxon>Tenebrionidae</taxon>
        <taxon>Zophobas</taxon>
    </lineage>
</organism>
<reference evidence="3" key="1">
    <citation type="journal article" date="2023" name="G3 (Bethesda)">
        <title>Whole genome assemblies of Zophobas morio and Tenebrio molitor.</title>
        <authorList>
            <person name="Kaur S."/>
            <person name="Stinson S.A."/>
            <person name="diCenzo G.C."/>
        </authorList>
    </citation>
    <scope>NUCLEOTIDE SEQUENCE</scope>
    <source>
        <strain evidence="3">QUZm001</strain>
    </source>
</reference>